<name>A0A519BP72_9DELT</name>
<evidence type="ECO:0000259" key="13">
    <source>
        <dbReference type="PROSITE" id="PS50112"/>
    </source>
</evidence>
<feature type="coiled-coil region" evidence="10">
    <location>
        <begin position="256"/>
        <end position="286"/>
    </location>
</feature>
<feature type="domain" description="Histidine kinase" evidence="12">
    <location>
        <begin position="422"/>
        <end position="643"/>
    </location>
</feature>
<dbReference type="GO" id="GO:0000155">
    <property type="term" value="F:phosphorelay sensor kinase activity"/>
    <property type="evidence" value="ECO:0007669"/>
    <property type="project" value="InterPro"/>
</dbReference>
<evidence type="ECO:0000256" key="8">
    <source>
        <dbReference type="ARBA" id="ARBA00022840"/>
    </source>
</evidence>
<evidence type="ECO:0000256" key="11">
    <source>
        <dbReference type="SAM" id="Phobius"/>
    </source>
</evidence>
<dbReference type="SMART" id="SM00388">
    <property type="entry name" value="HisKA"/>
    <property type="match status" value="1"/>
</dbReference>
<keyword evidence="6" id="KW-0547">Nucleotide-binding</keyword>
<keyword evidence="10" id="KW-0175">Coiled coil</keyword>
<dbReference type="PRINTS" id="PR00344">
    <property type="entry name" value="BCTRLSENSOR"/>
</dbReference>
<gene>
    <name evidence="15" type="ORF">EVG15_02890</name>
</gene>
<dbReference type="SUPFAM" id="SSF55874">
    <property type="entry name" value="ATPase domain of HSP90 chaperone/DNA topoisomerase II/histidine kinase"/>
    <property type="match status" value="1"/>
</dbReference>
<dbReference type="GO" id="GO:0006355">
    <property type="term" value="P:regulation of DNA-templated transcription"/>
    <property type="evidence" value="ECO:0007669"/>
    <property type="project" value="InterPro"/>
</dbReference>
<dbReference type="InterPro" id="IPR000014">
    <property type="entry name" value="PAS"/>
</dbReference>
<dbReference type="Pfam" id="PF00512">
    <property type="entry name" value="HisKA"/>
    <property type="match status" value="1"/>
</dbReference>
<protein>
    <recommendedName>
        <fullName evidence="3">histidine kinase</fullName>
        <ecNumber evidence="3">2.7.13.3</ecNumber>
    </recommendedName>
</protein>
<dbReference type="EMBL" id="SGBB01000003">
    <property type="protein sequence ID" value="RZD19067.1"/>
    <property type="molecule type" value="Genomic_DNA"/>
</dbReference>
<dbReference type="PIRSF" id="PIRSF037532">
    <property type="entry name" value="STHK_NtrY"/>
    <property type="match status" value="1"/>
</dbReference>
<evidence type="ECO:0000256" key="10">
    <source>
        <dbReference type="SAM" id="Coils"/>
    </source>
</evidence>
<feature type="transmembrane region" description="Helical" evidence="11">
    <location>
        <begin position="195"/>
        <end position="217"/>
    </location>
</feature>
<dbReference type="SMART" id="SM00091">
    <property type="entry name" value="PAS"/>
    <property type="match status" value="1"/>
</dbReference>
<dbReference type="InterPro" id="IPR017232">
    <property type="entry name" value="NtrY"/>
</dbReference>
<dbReference type="Gene3D" id="1.10.287.130">
    <property type="match status" value="1"/>
</dbReference>
<dbReference type="SUPFAM" id="SSF47384">
    <property type="entry name" value="Homodimeric domain of signal transducing histidine kinase"/>
    <property type="match status" value="1"/>
</dbReference>
<dbReference type="PROSITE" id="PS50885">
    <property type="entry name" value="HAMP"/>
    <property type="match status" value="1"/>
</dbReference>
<dbReference type="AlphaFoldDB" id="A0A519BP72"/>
<dbReference type="InterPro" id="IPR013767">
    <property type="entry name" value="PAS_fold"/>
</dbReference>
<dbReference type="SUPFAM" id="SSF158472">
    <property type="entry name" value="HAMP domain-like"/>
    <property type="match status" value="1"/>
</dbReference>
<feature type="domain" description="PAS" evidence="13">
    <location>
        <begin position="290"/>
        <end position="360"/>
    </location>
</feature>
<dbReference type="EC" id="2.7.13.3" evidence="3"/>
<dbReference type="InterPro" id="IPR035965">
    <property type="entry name" value="PAS-like_dom_sf"/>
</dbReference>
<keyword evidence="7" id="KW-0418">Kinase</keyword>
<dbReference type="Gene3D" id="6.10.340.10">
    <property type="match status" value="1"/>
</dbReference>
<dbReference type="InterPro" id="IPR004358">
    <property type="entry name" value="Sig_transdc_His_kin-like_C"/>
</dbReference>
<evidence type="ECO:0000313" key="16">
    <source>
        <dbReference type="Proteomes" id="UP000319296"/>
    </source>
</evidence>
<evidence type="ECO:0000256" key="9">
    <source>
        <dbReference type="ARBA" id="ARBA00023012"/>
    </source>
</evidence>
<evidence type="ECO:0000256" key="4">
    <source>
        <dbReference type="ARBA" id="ARBA00022553"/>
    </source>
</evidence>
<dbReference type="InterPro" id="IPR036097">
    <property type="entry name" value="HisK_dim/P_sf"/>
</dbReference>
<reference evidence="15 16" key="1">
    <citation type="journal article" date="2019" name="ISME J.">
        <title>Insights into ecological role of a new deltaproteobacterial order Candidatus Acidulodesulfobacterales by metagenomics and metatranscriptomics.</title>
        <authorList>
            <person name="Tan S."/>
            <person name="Liu J."/>
            <person name="Fang Y."/>
            <person name="Hedlund B.P."/>
            <person name="Lian Z.H."/>
            <person name="Huang L.Y."/>
            <person name="Li J.T."/>
            <person name="Huang L.N."/>
            <person name="Li W.J."/>
            <person name="Jiang H.C."/>
            <person name="Dong H.L."/>
            <person name="Shu W.S."/>
        </authorList>
    </citation>
    <scope>NUCLEOTIDE SEQUENCE [LARGE SCALE GENOMIC DNA]</scope>
    <source>
        <strain evidence="15">AP1</strain>
    </source>
</reference>
<dbReference type="SMART" id="SM00387">
    <property type="entry name" value="HATPase_c"/>
    <property type="match status" value="1"/>
</dbReference>
<sequence length="647" mass="74674">MKKNDKNKLVETLRIKREIIFTFIGIFLIIVSTFIETRMLSFSGVSVTSKIIVYAYINITIILFLLMLFLIIRNIIKLFLDKRRNIPGSKLRSKLVALFVLVSLIPSFFMFAVIIAAGFFANGINKWYVPSIEKIIGYSLRIANYVNNRKNIKNTAKHNTHESLYKINKMAEYIRHFYVKYWQVGFLKNPIETTYFILFSTFTLLILFISIWVGFYLSKKITEPVIDLVKGTEKIASGELDININSESNDEIGMLISSFNNMAKDLKKNKEIIEDANLNLNNINIEIERRRKYMEIILKNIGTGVITIDYSGKIKTINNAAEYMFQVNFKEAVNKNYKDVFSKITFSEIREIIKNLAKNNKEESITKEIKLNINDKLHVYIINVTIMKDEKDDYIGFIIVINDTTDMMKAQRIAAWEEVAKRMAHEIKNPLTPIKLSAQRLKRKFGDKLEQGNKIFNDSIDIIIKEVDDLKGLVDEFSLYARLPKANFNYTDINLLIEESFSFYRNAHKNIKFIENFSKDMPPIYIDKLQIKRAIVNILDNAVYSINMNSKDGKKNYNNFIKAETLFEQMGQIVLIKISDTGSGIEEENITNIFEPYFSTKRGGTGLGLAITKNIITENNGTIYAENIQDGGAEFIIELKLINDKNI</sequence>
<evidence type="ECO:0000256" key="3">
    <source>
        <dbReference type="ARBA" id="ARBA00012438"/>
    </source>
</evidence>
<dbReference type="GO" id="GO:0005524">
    <property type="term" value="F:ATP binding"/>
    <property type="evidence" value="ECO:0007669"/>
    <property type="project" value="UniProtKB-KW"/>
</dbReference>
<dbReference type="Pfam" id="PF00989">
    <property type="entry name" value="PAS"/>
    <property type="match status" value="1"/>
</dbReference>
<dbReference type="Proteomes" id="UP000319296">
    <property type="component" value="Unassembled WGS sequence"/>
</dbReference>
<dbReference type="CDD" id="cd00082">
    <property type="entry name" value="HisKA"/>
    <property type="match status" value="1"/>
</dbReference>
<dbReference type="PANTHER" id="PTHR43065:SF42">
    <property type="entry name" value="TWO-COMPONENT SENSOR PPRA"/>
    <property type="match status" value="1"/>
</dbReference>
<dbReference type="Pfam" id="PF00672">
    <property type="entry name" value="HAMP"/>
    <property type="match status" value="1"/>
</dbReference>
<dbReference type="Gene3D" id="3.30.565.10">
    <property type="entry name" value="Histidine kinase-like ATPase, C-terminal domain"/>
    <property type="match status" value="1"/>
</dbReference>
<dbReference type="Pfam" id="PF02518">
    <property type="entry name" value="HATPase_c"/>
    <property type="match status" value="1"/>
</dbReference>
<feature type="transmembrane region" description="Helical" evidence="11">
    <location>
        <begin position="96"/>
        <end position="121"/>
    </location>
</feature>
<evidence type="ECO:0000256" key="7">
    <source>
        <dbReference type="ARBA" id="ARBA00022777"/>
    </source>
</evidence>
<keyword evidence="11" id="KW-1133">Transmembrane helix</keyword>
<comment type="catalytic activity">
    <reaction evidence="1">
        <text>ATP + protein L-histidine = ADP + protein N-phospho-L-histidine.</text>
        <dbReference type="EC" id="2.7.13.3"/>
    </reaction>
</comment>
<evidence type="ECO:0000313" key="15">
    <source>
        <dbReference type="EMBL" id="RZD19067.1"/>
    </source>
</evidence>
<evidence type="ECO:0000259" key="12">
    <source>
        <dbReference type="PROSITE" id="PS50109"/>
    </source>
</evidence>
<evidence type="ECO:0000256" key="1">
    <source>
        <dbReference type="ARBA" id="ARBA00000085"/>
    </source>
</evidence>
<comment type="caution">
    <text evidence="15">The sequence shown here is derived from an EMBL/GenBank/DDBJ whole genome shotgun (WGS) entry which is preliminary data.</text>
</comment>
<evidence type="ECO:0000256" key="2">
    <source>
        <dbReference type="ARBA" id="ARBA00004370"/>
    </source>
</evidence>
<keyword evidence="11" id="KW-0812">Transmembrane</keyword>
<keyword evidence="11" id="KW-0472">Membrane</keyword>
<dbReference type="SUPFAM" id="SSF55785">
    <property type="entry name" value="PYP-like sensor domain (PAS domain)"/>
    <property type="match status" value="1"/>
</dbReference>
<keyword evidence="9" id="KW-0902">Two-component regulatory system</keyword>
<dbReference type="PROSITE" id="PS50112">
    <property type="entry name" value="PAS"/>
    <property type="match status" value="1"/>
</dbReference>
<dbReference type="PROSITE" id="PS50109">
    <property type="entry name" value="HIS_KIN"/>
    <property type="match status" value="1"/>
</dbReference>
<dbReference type="Gene3D" id="3.30.450.20">
    <property type="entry name" value="PAS domain"/>
    <property type="match status" value="1"/>
</dbReference>
<keyword evidence="5" id="KW-0808">Transferase</keyword>
<dbReference type="NCBIfam" id="TIGR00229">
    <property type="entry name" value="sensory_box"/>
    <property type="match status" value="1"/>
</dbReference>
<dbReference type="GO" id="GO:0016020">
    <property type="term" value="C:membrane"/>
    <property type="evidence" value="ECO:0007669"/>
    <property type="project" value="UniProtKB-SubCell"/>
</dbReference>
<dbReference type="InterPro" id="IPR005467">
    <property type="entry name" value="His_kinase_dom"/>
</dbReference>
<keyword evidence="8" id="KW-0067">ATP-binding</keyword>
<keyword evidence="4" id="KW-0597">Phosphoprotein</keyword>
<feature type="transmembrane region" description="Helical" evidence="11">
    <location>
        <begin position="51"/>
        <end position="76"/>
    </location>
</feature>
<dbReference type="InterPro" id="IPR003660">
    <property type="entry name" value="HAMP_dom"/>
</dbReference>
<comment type="subcellular location">
    <subcellularLocation>
        <location evidence="2">Membrane</location>
    </subcellularLocation>
</comment>
<evidence type="ECO:0000259" key="14">
    <source>
        <dbReference type="PROSITE" id="PS50885"/>
    </source>
</evidence>
<organism evidence="15 16">
    <name type="scientific">Candidatus Acididesulfobacter diazotrophicus</name>
    <dbReference type="NCBI Taxonomy" id="2597226"/>
    <lineage>
        <taxon>Bacteria</taxon>
        <taxon>Deltaproteobacteria</taxon>
        <taxon>Candidatus Acidulodesulfobacterales</taxon>
        <taxon>Candidatus Acididesulfobacter</taxon>
    </lineage>
</organism>
<evidence type="ECO:0000256" key="5">
    <source>
        <dbReference type="ARBA" id="ARBA00022679"/>
    </source>
</evidence>
<proteinExistence type="predicted"/>
<dbReference type="SMART" id="SM00304">
    <property type="entry name" value="HAMP"/>
    <property type="match status" value="1"/>
</dbReference>
<accession>A0A519BP72</accession>
<feature type="domain" description="HAMP" evidence="14">
    <location>
        <begin position="219"/>
        <end position="271"/>
    </location>
</feature>
<dbReference type="CDD" id="cd00130">
    <property type="entry name" value="PAS"/>
    <property type="match status" value="1"/>
</dbReference>
<dbReference type="InterPro" id="IPR036890">
    <property type="entry name" value="HATPase_C_sf"/>
</dbReference>
<dbReference type="InterPro" id="IPR003661">
    <property type="entry name" value="HisK_dim/P_dom"/>
</dbReference>
<feature type="transmembrane region" description="Helical" evidence="11">
    <location>
        <begin position="20"/>
        <end position="39"/>
    </location>
</feature>
<dbReference type="PANTHER" id="PTHR43065">
    <property type="entry name" value="SENSOR HISTIDINE KINASE"/>
    <property type="match status" value="1"/>
</dbReference>
<dbReference type="InterPro" id="IPR003594">
    <property type="entry name" value="HATPase_dom"/>
</dbReference>
<dbReference type="CDD" id="cd06225">
    <property type="entry name" value="HAMP"/>
    <property type="match status" value="1"/>
</dbReference>
<evidence type="ECO:0000256" key="6">
    <source>
        <dbReference type="ARBA" id="ARBA00022741"/>
    </source>
</evidence>